<organism evidence="1 2">
    <name type="scientific">Mangrovibacillus cuniculi</name>
    <dbReference type="NCBI Taxonomy" id="2593652"/>
    <lineage>
        <taxon>Bacteria</taxon>
        <taxon>Bacillati</taxon>
        <taxon>Bacillota</taxon>
        <taxon>Bacilli</taxon>
        <taxon>Bacillales</taxon>
        <taxon>Bacillaceae</taxon>
        <taxon>Mangrovibacillus</taxon>
    </lineage>
</organism>
<dbReference type="Pfam" id="PF14044">
    <property type="entry name" value="NETI"/>
    <property type="match status" value="1"/>
</dbReference>
<dbReference type="InterPro" id="IPR025930">
    <property type="entry name" value="NETI"/>
</dbReference>
<protein>
    <submittedName>
        <fullName evidence="1">NETI motif-containing protein</fullName>
    </submittedName>
</protein>
<accession>A0A7S8HH55</accession>
<evidence type="ECO:0000313" key="1">
    <source>
        <dbReference type="EMBL" id="QPC48291.1"/>
    </source>
</evidence>
<proteinExistence type="predicted"/>
<dbReference type="RefSeq" id="WP_338040643.1">
    <property type="nucleotide sequence ID" value="NZ_CP049742.1"/>
</dbReference>
<dbReference type="AlphaFoldDB" id="A0A7S8HH55"/>
<name>A0A7S8HH55_9BACI</name>
<dbReference type="Proteomes" id="UP000593626">
    <property type="component" value="Chromosome"/>
</dbReference>
<evidence type="ECO:0000313" key="2">
    <source>
        <dbReference type="Proteomes" id="UP000593626"/>
    </source>
</evidence>
<keyword evidence="2" id="KW-1185">Reference proteome</keyword>
<sequence>MKKKFEVLESETIGDCLDRMAKEGFMPVRRMEEPVFEEIREGSKVDYRPIRQKIVFEGVKRTKSRTLVKNKYKLFENSLTFPITIGKIKEN</sequence>
<reference evidence="1 2" key="1">
    <citation type="submission" date="2019-07" db="EMBL/GenBank/DDBJ databases">
        <title>Genome sequence of 2 isolates from Red Sea Mangroves.</title>
        <authorList>
            <person name="Sefrji F."/>
            <person name="Michoud G."/>
            <person name="Merlino G."/>
            <person name="Daffonchio D."/>
        </authorList>
    </citation>
    <scope>NUCLEOTIDE SEQUENCE [LARGE SCALE GENOMIC DNA]</scope>
    <source>
        <strain evidence="1 2">R1DC41</strain>
    </source>
</reference>
<gene>
    <name evidence="1" type="ORF">G8O30_15905</name>
</gene>
<dbReference type="KEGG" id="mcui:G8O30_15905"/>
<dbReference type="EMBL" id="CP049742">
    <property type="protein sequence ID" value="QPC48291.1"/>
    <property type="molecule type" value="Genomic_DNA"/>
</dbReference>